<name>A0ABW4JDN6_9BACL</name>
<accession>A0ABW4JDN6</accession>
<evidence type="ECO:0000259" key="1">
    <source>
        <dbReference type="Pfam" id="PF01408"/>
    </source>
</evidence>
<sequence length="350" mass="37917">MTKEFRFALFGCGGISRVHREQIAKIDGARLVAVADISEANASAVAAKADVDWYTDYQAMLARDDIDIVNIVTPSATHADAIVAAARAGKHVIVEKPVDIAIDKAEFAIAACRKAGVKLAVVSQHRFDDSTIRVKREIDSGKFGKLFLGQAAVNWYRAQSYYDRAPWSGTWAMDGGGVLMIQALHTIDVLQYLMGPVKSVFAHTLTATHDRIEVEDVAVAAVTFANGAIGTISGTTSAYPGLSTRLELFGELGTAVIEDDKLKQLYFRDANEAGGMFGGVAANWAADAEVEPGQAHRRQFEDMLDAIREDREPLLNGEESLQVLKLILAMYKSAQTGEPVDLYETVAQHG</sequence>
<reference evidence="4" key="1">
    <citation type="journal article" date="2019" name="Int. J. Syst. Evol. Microbiol.">
        <title>The Global Catalogue of Microorganisms (GCM) 10K type strain sequencing project: providing services to taxonomists for standard genome sequencing and annotation.</title>
        <authorList>
            <consortium name="The Broad Institute Genomics Platform"/>
            <consortium name="The Broad Institute Genome Sequencing Center for Infectious Disease"/>
            <person name="Wu L."/>
            <person name="Ma J."/>
        </authorList>
    </citation>
    <scope>NUCLEOTIDE SEQUENCE [LARGE SCALE GENOMIC DNA]</scope>
    <source>
        <strain evidence="4">CGMCC 1.12286</strain>
    </source>
</reference>
<dbReference type="InterPro" id="IPR052515">
    <property type="entry name" value="Gfo/Idh/MocA_Oxidoreductase"/>
</dbReference>
<feature type="domain" description="GFO/IDH/MocA-like oxidoreductase" evidence="2">
    <location>
        <begin position="133"/>
        <end position="255"/>
    </location>
</feature>
<dbReference type="Gene3D" id="3.30.360.10">
    <property type="entry name" value="Dihydrodipicolinate Reductase, domain 2"/>
    <property type="match status" value="1"/>
</dbReference>
<comment type="caution">
    <text evidence="3">The sequence shown here is derived from an EMBL/GenBank/DDBJ whole genome shotgun (WGS) entry which is preliminary data.</text>
</comment>
<evidence type="ECO:0000313" key="3">
    <source>
        <dbReference type="EMBL" id="MFD1674038.1"/>
    </source>
</evidence>
<dbReference type="SUPFAM" id="SSF55347">
    <property type="entry name" value="Glyceraldehyde-3-phosphate dehydrogenase-like, C-terminal domain"/>
    <property type="match status" value="1"/>
</dbReference>
<feature type="domain" description="Gfo/Idh/MocA-like oxidoreductase N-terminal" evidence="1">
    <location>
        <begin position="5"/>
        <end position="121"/>
    </location>
</feature>
<evidence type="ECO:0000259" key="2">
    <source>
        <dbReference type="Pfam" id="PF22725"/>
    </source>
</evidence>
<dbReference type="RefSeq" id="WP_377941726.1">
    <property type="nucleotide sequence ID" value="NZ_JBHUCX010000014.1"/>
</dbReference>
<protein>
    <submittedName>
        <fullName evidence="3">Gfo/Idh/MocA family protein</fullName>
    </submittedName>
</protein>
<gene>
    <name evidence="3" type="ORF">ACFSB2_04850</name>
</gene>
<evidence type="ECO:0000313" key="4">
    <source>
        <dbReference type="Proteomes" id="UP001597079"/>
    </source>
</evidence>
<dbReference type="Proteomes" id="UP001597079">
    <property type="component" value="Unassembled WGS sequence"/>
</dbReference>
<dbReference type="Pfam" id="PF01408">
    <property type="entry name" value="GFO_IDH_MocA"/>
    <property type="match status" value="1"/>
</dbReference>
<dbReference type="InterPro" id="IPR036291">
    <property type="entry name" value="NAD(P)-bd_dom_sf"/>
</dbReference>
<dbReference type="Pfam" id="PF22725">
    <property type="entry name" value="GFO_IDH_MocA_C3"/>
    <property type="match status" value="1"/>
</dbReference>
<dbReference type="InterPro" id="IPR000683">
    <property type="entry name" value="Gfo/Idh/MocA-like_OxRdtase_N"/>
</dbReference>
<dbReference type="PANTHER" id="PTHR43249">
    <property type="entry name" value="UDP-N-ACETYL-2-AMINO-2-DEOXY-D-GLUCURONATE OXIDASE"/>
    <property type="match status" value="1"/>
</dbReference>
<organism evidence="3 4">
    <name type="scientific">Alicyclobacillus fodiniaquatilis</name>
    <dbReference type="NCBI Taxonomy" id="1661150"/>
    <lineage>
        <taxon>Bacteria</taxon>
        <taxon>Bacillati</taxon>
        <taxon>Bacillota</taxon>
        <taxon>Bacilli</taxon>
        <taxon>Bacillales</taxon>
        <taxon>Alicyclobacillaceae</taxon>
        <taxon>Alicyclobacillus</taxon>
    </lineage>
</organism>
<dbReference type="EMBL" id="JBHUCX010000014">
    <property type="protein sequence ID" value="MFD1674038.1"/>
    <property type="molecule type" value="Genomic_DNA"/>
</dbReference>
<dbReference type="InterPro" id="IPR055170">
    <property type="entry name" value="GFO_IDH_MocA-like_dom"/>
</dbReference>
<dbReference type="SUPFAM" id="SSF51735">
    <property type="entry name" value="NAD(P)-binding Rossmann-fold domains"/>
    <property type="match status" value="1"/>
</dbReference>
<dbReference type="Gene3D" id="3.40.50.720">
    <property type="entry name" value="NAD(P)-binding Rossmann-like Domain"/>
    <property type="match status" value="1"/>
</dbReference>
<keyword evidence="4" id="KW-1185">Reference proteome</keyword>
<dbReference type="PANTHER" id="PTHR43249:SF1">
    <property type="entry name" value="D-GLUCOSIDE 3-DEHYDROGENASE"/>
    <property type="match status" value="1"/>
</dbReference>
<proteinExistence type="predicted"/>